<evidence type="ECO:0000313" key="2">
    <source>
        <dbReference type="EMBL" id="PWY90543.1"/>
    </source>
</evidence>
<dbReference type="AlphaFoldDB" id="A0A317WW23"/>
<keyword evidence="1" id="KW-1133">Transmembrane helix</keyword>
<keyword evidence="3" id="KW-1185">Reference proteome</keyword>
<keyword evidence="1" id="KW-0812">Transmembrane</keyword>
<sequence>MVLSHFVIRHDLQIRITVWLTLVVFLPMPEMLPFLHKIKWKPLFFLPCSIKLSRPFTLFVADGF</sequence>
<dbReference type="RefSeq" id="XP_025468921.1">
    <property type="nucleotide sequence ID" value="XM_025606677.1"/>
</dbReference>
<reference evidence="2 3" key="1">
    <citation type="submission" date="2016-12" db="EMBL/GenBank/DDBJ databases">
        <title>The genomes of Aspergillus section Nigri reveals drivers in fungal speciation.</title>
        <authorList>
            <consortium name="DOE Joint Genome Institute"/>
            <person name="Vesth T.C."/>
            <person name="Nybo J."/>
            <person name="Theobald S."/>
            <person name="Brandl J."/>
            <person name="Frisvad J.C."/>
            <person name="Nielsen K.F."/>
            <person name="Lyhne E.K."/>
            <person name="Kogle M.E."/>
            <person name="Kuo A."/>
            <person name="Riley R."/>
            <person name="Clum A."/>
            <person name="Nolan M."/>
            <person name="Lipzen A."/>
            <person name="Salamov A."/>
            <person name="Henrissat B."/>
            <person name="Wiebenga A."/>
            <person name="De Vries R.P."/>
            <person name="Grigoriev I.V."/>
            <person name="Mortensen U.H."/>
            <person name="Andersen M.R."/>
            <person name="Baker S.E."/>
        </authorList>
    </citation>
    <scope>NUCLEOTIDE SEQUENCE [LARGE SCALE GENOMIC DNA]</scope>
    <source>
        <strain evidence="2 3">CBS 115572</strain>
    </source>
</reference>
<evidence type="ECO:0000256" key="1">
    <source>
        <dbReference type="SAM" id="Phobius"/>
    </source>
</evidence>
<accession>A0A317WW23</accession>
<name>A0A317WW23_9EURO</name>
<organism evidence="2 3">
    <name type="scientific">Aspergillus sclerotioniger CBS 115572</name>
    <dbReference type="NCBI Taxonomy" id="1450535"/>
    <lineage>
        <taxon>Eukaryota</taxon>
        <taxon>Fungi</taxon>
        <taxon>Dikarya</taxon>
        <taxon>Ascomycota</taxon>
        <taxon>Pezizomycotina</taxon>
        <taxon>Eurotiomycetes</taxon>
        <taxon>Eurotiomycetidae</taxon>
        <taxon>Eurotiales</taxon>
        <taxon>Aspergillaceae</taxon>
        <taxon>Aspergillus</taxon>
        <taxon>Aspergillus subgen. Circumdati</taxon>
    </lineage>
</organism>
<proteinExistence type="predicted"/>
<protein>
    <submittedName>
        <fullName evidence="2">Uncharacterized protein</fullName>
    </submittedName>
</protein>
<comment type="caution">
    <text evidence="2">The sequence shown here is derived from an EMBL/GenBank/DDBJ whole genome shotgun (WGS) entry which is preliminary data.</text>
</comment>
<dbReference type="EMBL" id="MSFK01000010">
    <property type="protein sequence ID" value="PWY90543.1"/>
    <property type="molecule type" value="Genomic_DNA"/>
</dbReference>
<dbReference type="Proteomes" id="UP000246702">
    <property type="component" value="Unassembled WGS sequence"/>
</dbReference>
<feature type="transmembrane region" description="Helical" evidence="1">
    <location>
        <begin position="12"/>
        <end position="35"/>
    </location>
</feature>
<dbReference type="GeneID" id="37108820"/>
<evidence type="ECO:0000313" key="3">
    <source>
        <dbReference type="Proteomes" id="UP000246702"/>
    </source>
</evidence>
<gene>
    <name evidence="2" type="ORF">BO94DRAFT_28663</name>
</gene>
<keyword evidence="1" id="KW-0472">Membrane</keyword>